<accession>A0A8G2C7D5</accession>
<dbReference type="AlphaFoldDB" id="A0A8G2C7D5"/>
<proteinExistence type="predicted"/>
<dbReference type="Proteomes" id="UP000184001">
    <property type="component" value="Unassembled WGS sequence"/>
</dbReference>
<dbReference type="EMBL" id="FQZR01000002">
    <property type="protein sequence ID" value="SHI49046.1"/>
    <property type="molecule type" value="Genomic_DNA"/>
</dbReference>
<dbReference type="Gene3D" id="3.30.160.150">
    <property type="entry name" value="Lipoprotein like domain"/>
    <property type="match status" value="1"/>
</dbReference>
<gene>
    <name evidence="1" type="ORF">SAMN05660830_00114</name>
</gene>
<name>A0A8G2C7D5_9BACT</name>
<protein>
    <submittedName>
        <fullName evidence="1">Lipopolysaccharide-assembly</fullName>
    </submittedName>
</protein>
<organism evidence="1 2">
    <name type="scientific">Halodesulfovibrio aestuarii</name>
    <dbReference type="NCBI Taxonomy" id="126333"/>
    <lineage>
        <taxon>Bacteria</taxon>
        <taxon>Pseudomonadati</taxon>
        <taxon>Thermodesulfobacteriota</taxon>
        <taxon>Desulfovibrionia</taxon>
        <taxon>Desulfovibrionales</taxon>
        <taxon>Desulfovibrionaceae</taxon>
        <taxon>Halodesulfovibrio</taxon>
    </lineage>
</organism>
<evidence type="ECO:0000313" key="2">
    <source>
        <dbReference type="Proteomes" id="UP000184001"/>
    </source>
</evidence>
<reference evidence="1 2" key="1">
    <citation type="submission" date="2016-11" db="EMBL/GenBank/DDBJ databases">
        <authorList>
            <person name="Varghese N."/>
            <person name="Submissions S."/>
        </authorList>
    </citation>
    <scope>NUCLEOTIDE SEQUENCE [LARGE SCALE GENOMIC DNA]</scope>
    <source>
        <strain evidence="1 2">DSM 17919</strain>
    </source>
</reference>
<sequence length="171" mass="18945">MTLPTLSSASRILAVLCLLASLSLTGCGYSLTNNQPSILGNGSSTMRIREVKNATIYPWINQIVRSSMYDEITNRNIAIMTGSESADYSMVINIEKFTIRSRVLGTKDETLEYTVSLRFSAVVYDSKNELVWTSGNTGLSRSYPVSDARLAGTQITNLLVHKMVDKMRNTF</sequence>
<comment type="caution">
    <text evidence="1">The sequence shown here is derived from an EMBL/GenBank/DDBJ whole genome shotgun (WGS) entry which is preliminary data.</text>
</comment>
<evidence type="ECO:0000313" key="1">
    <source>
        <dbReference type="EMBL" id="SHI49046.1"/>
    </source>
</evidence>
<dbReference type="RefSeq" id="WP_020001253.1">
    <property type="nucleotide sequence ID" value="NZ_CP192219.1"/>
</dbReference>